<evidence type="ECO:0000256" key="14">
    <source>
        <dbReference type="ARBA" id="ARBA00034078"/>
    </source>
</evidence>
<dbReference type="GO" id="GO:0019133">
    <property type="term" value="F:choline monooxygenase activity"/>
    <property type="evidence" value="ECO:0007669"/>
    <property type="project" value="UniProtKB-EC"/>
</dbReference>
<keyword evidence="8" id="KW-0001">2Fe-2S</keyword>
<name>A0A8K0MXX7_COCNU</name>
<dbReference type="InterPro" id="IPR017941">
    <property type="entry name" value="Rieske_2Fe-2S"/>
</dbReference>
<dbReference type="GO" id="GO:0051537">
    <property type="term" value="F:2 iron, 2 sulfur cluster binding"/>
    <property type="evidence" value="ECO:0007669"/>
    <property type="project" value="UniProtKB-KW"/>
</dbReference>
<keyword evidence="18" id="KW-0503">Monooxygenase</keyword>
<keyword evidence="19" id="KW-1185">Reference proteome</keyword>
<dbReference type="GO" id="GO:0009570">
    <property type="term" value="C:chloroplast stroma"/>
    <property type="evidence" value="ECO:0007669"/>
    <property type="project" value="UniProtKB-SubCell"/>
</dbReference>
<dbReference type="OrthoDB" id="426882at2759"/>
<sequence>MAIGEILAALCSSKTLIPRSFPSSSSASARPRGVRLACSSWFPPSPAPEIGISNTQALRRMVEAFDPKIPLAEALTPPSSWYTDPSFFALEFQRVFLRGWQAVGSGQKSCFVCPYHGWTYGLDGILLKATRITGIKNFNKDVCRVIALISFIIGSSPDLKLTKMLGSVNGGQEFGLIPLSVATWGPFVLLNLDKDTVPQQNFSNDLVPNEWLGSASDILSNDGIDSSLKHMCRREYTIRCNWKVFCDNYLDGGYHVPYAHGGLASGLKLDSYSTLIFEKVSIQRCEGASVDEDGFDRLGSKAVYAFIYPNFMVNRYGPWMDTNLVVPLGLTKCQVIFDYFLDYSLLDDKVFIERSLKESERVQMEDIALCEGVQRGLESPAYCSGRFACVHKIFGASNVARMLQQLPVHQRAQAADAISMEAYWRVQDPVYGCVGIINLLQHEIYMNQHELARTQAQIAMYTAQQQQEAPASQPVEASNIHPQQQDLLAPDRTFLDLSHFPDSF</sequence>
<dbReference type="InterPro" id="IPR004883">
    <property type="entry name" value="LOB"/>
</dbReference>
<evidence type="ECO:0000256" key="11">
    <source>
        <dbReference type="ARBA" id="ARBA00023002"/>
    </source>
</evidence>
<evidence type="ECO:0000256" key="3">
    <source>
        <dbReference type="ARBA" id="ARBA00004866"/>
    </source>
</evidence>
<feature type="domain" description="LOB" evidence="16">
    <location>
        <begin position="357"/>
        <end position="458"/>
    </location>
</feature>
<evidence type="ECO:0000256" key="10">
    <source>
        <dbReference type="ARBA" id="ARBA00022946"/>
    </source>
</evidence>
<evidence type="ECO:0000256" key="12">
    <source>
        <dbReference type="ARBA" id="ARBA00023004"/>
    </source>
</evidence>
<dbReference type="InterPro" id="IPR001663">
    <property type="entry name" value="Rng_hydr_dOase-A"/>
</dbReference>
<evidence type="ECO:0000256" key="13">
    <source>
        <dbReference type="ARBA" id="ARBA00023014"/>
    </source>
</evidence>
<dbReference type="SUPFAM" id="SSF50022">
    <property type="entry name" value="ISP domain"/>
    <property type="match status" value="1"/>
</dbReference>
<dbReference type="InterPro" id="IPR015879">
    <property type="entry name" value="Ring_hydroxy_dOase_asu_C_dom"/>
</dbReference>
<comment type="function">
    <text evidence="2">Catalyzes the first step of the osmoprotectant glycine betaine synthesis.</text>
</comment>
<evidence type="ECO:0000256" key="4">
    <source>
        <dbReference type="ARBA" id="ARBA00005474"/>
    </source>
</evidence>
<evidence type="ECO:0000256" key="7">
    <source>
        <dbReference type="ARBA" id="ARBA00014931"/>
    </source>
</evidence>
<dbReference type="Gene3D" id="3.90.380.10">
    <property type="entry name" value="Naphthalene 1,2-dioxygenase Alpha Subunit, Chain A, domain 1"/>
    <property type="match status" value="2"/>
</dbReference>
<protein>
    <recommendedName>
        <fullName evidence="7">Choline monooxygenase, chloroplastic</fullName>
        <ecNumber evidence="6">1.14.15.7</ecNumber>
    </recommendedName>
</protein>
<dbReference type="Gene3D" id="2.102.10.10">
    <property type="entry name" value="Rieske [2Fe-2S] iron-sulphur domain"/>
    <property type="match status" value="1"/>
</dbReference>
<proteinExistence type="inferred from homology"/>
<evidence type="ECO:0000259" key="17">
    <source>
        <dbReference type="PROSITE" id="PS51296"/>
    </source>
</evidence>
<dbReference type="GO" id="GO:0005506">
    <property type="term" value="F:iron ion binding"/>
    <property type="evidence" value="ECO:0007669"/>
    <property type="project" value="InterPro"/>
</dbReference>
<comment type="similarity">
    <text evidence="5">Belongs to the choline monooxygenase family.</text>
</comment>
<evidence type="ECO:0000256" key="1">
    <source>
        <dbReference type="ARBA" id="ARBA00001962"/>
    </source>
</evidence>
<dbReference type="PROSITE" id="PS50891">
    <property type="entry name" value="LOB"/>
    <property type="match status" value="1"/>
</dbReference>
<feature type="domain" description="Rieske" evidence="17">
    <location>
        <begin position="98"/>
        <end position="149"/>
    </location>
</feature>
<dbReference type="Pfam" id="PF00848">
    <property type="entry name" value="Ring_hydroxyl_A"/>
    <property type="match status" value="1"/>
</dbReference>
<comment type="pathway">
    <text evidence="3">Amine and polyamine biosynthesis; betaine biosynthesis via choline pathway; betaine aldehyde from choline (monooxygenase route): step 1/1.</text>
</comment>
<keyword evidence="10" id="KW-0809">Transit peptide</keyword>
<evidence type="ECO:0000256" key="6">
    <source>
        <dbReference type="ARBA" id="ARBA00012763"/>
    </source>
</evidence>
<evidence type="ECO:0000313" key="18">
    <source>
        <dbReference type="EMBL" id="KAG1331942.1"/>
    </source>
</evidence>
<organism evidence="18 19">
    <name type="scientific">Cocos nucifera</name>
    <name type="common">Coconut palm</name>
    <dbReference type="NCBI Taxonomy" id="13894"/>
    <lineage>
        <taxon>Eukaryota</taxon>
        <taxon>Viridiplantae</taxon>
        <taxon>Streptophyta</taxon>
        <taxon>Embryophyta</taxon>
        <taxon>Tracheophyta</taxon>
        <taxon>Spermatophyta</taxon>
        <taxon>Magnoliopsida</taxon>
        <taxon>Liliopsida</taxon>
        <taxon>Arecaceae</taxon>
        <taxon>Arecoideae</taxon>
        <taxon>Cocoseae</taxon>
        <taxon>Attaleinae</taxon>
        <taxon>Cocos</taxon>
    </lineage>
</organism>
<dbReference type="UniPathway" id="UPA00529">
    <property type="reaction ID" value="UER00430"/>
</dbReference>
<comment type="catalytic activity">
    <reaction evidence="15">
        <text>choline + 2 reduced [2Fe-2S]-[ferredoxin] + O2 + 2 H(+) = betaine aldehyde hydrate + 2 oxidized [2Fe-2S]-[ferredoxin] + H2O</text>
        <dbReference type="Rhea" id="RHEA:17769"/>
        <dbReference type="Rhea" id="RHEA-COMP:10000"/>
        <dbReference type="Rhea" id="RHEA-COMP:10001"/>
        <dbReference type="ChEBI" id="CHEBI:15354"/>
        <dbReference type="ChEBI" id="CHEBI:15377"/>
        <dbReference type="ChEBI" id="CHEBI:15378"/>
        <dbReference type="ChEBI" id="CHEBI:15379"/>
        <dbReference type="ChEBI" id="CHEBI:15870"/>
        <dbReference type="ChEBI" id="CHEBI:33737"/>
        <dbReference type="ChEBI" id="CHEBI:33738"/>
        <dbReference type="EC" id="1.14.15.7"/>
    </reaction>
</comment>
<dbReference type="InterPro" id="IPR036922">
    <property type="entry name" value="Rieske_2Fe-2S_sf"/>
</dbReference>
<reference evidence="18" key="1">
    <citation type="journal article" date="2017" name="Gigascience">
        <title>The genome draft of coconut (Cocos nucifera).</title>
        <authorList>
            <person name="Xiao Y."/>
            <person name="Xu P."/>
            <person name="Fan H."/>
            <person name="Baudouin L."/>
            <person name="Xia W."/>
            <person name="Bocs S."/>
            <person name="Xu J."/>
            <person name="Li Q."/>
            <person name="Guo A."/>
            <person name="Zhou L."/>
            <person name="Li J."/>
            <person name="Wu Y."/>
            <person name="Ma Z."/>
            <person name="Armero A."/>
            <person name="Issali A.E."/>
            <person name="Liu N."/>
            <person name="Peng M."/>
            <person name="Yang Y."/>
        </authorList>
    </citation>
    <scope>NUCLEOTIDE SEQUENCE</scope>
    <source>
        <tissue evidence="18">Spear leaf of Hainan Tall coconut</tissue>
    </source>
</reference>
<accession>A0A8K0MXX7</accession>
<evidence type="ECO:0000256" key="15">
    <source>
        <dbReference type="ARBA" id="ARBA00049097"/>
    </source>
</evidence>
<dbReference type="PANTHER" id="PTHR43756:SF5">
    <property type="entry name" value="CHOLINE MONOOXYGENASE, CHLOROPLASTIC"/>
    <property type="match status" value="1"/>
</dbReference>
<keyword evidence="12" id="KW-0408">Iron</keyword>
<dbReference type="Proteomes" id="UP000797356">
    <property type="component" value="Chromosome 2"/>
</dbReference>
<dbReference type="SUPFAM" id="SSF55961">
    <property type="entry name" value="Bet v1-like"/>
    <property type="match status" value="1"/>
</dbReference>
<comment type="caution">
    <text evidence="18">The sequence shown here is derived from an EMBL/GenBank/DDBJ whole genome shotgun (WGS) entry which is preliminary data.</text>
</comment>
<evidence type="ECO:0000256" key="2">
    <source>
        <dbReference type="ARBA" id="ARBA00002149"/>
    </source>
</evidence>
<gene>
    <name evidence="18" type="ORF">COCNU_02G019100</name>
</gene>
<keyword evidence="9" id="KW-0479">Metal-binding</keyword>
<comment type="cofactor">
    <cofactor evidence="14">
        <name>[2Fe-2S] cluster</name>
        <dbReference type="ChEBI" id="CHEBI:190135"/>
    </cofactor>
</comment>
<evidence type="ECO:0000256" key="5">
    <source>
        <dbReference type="ARBA" id="ARBA00010848"/>
    </source>
</evidence>
<dbReference type="EMBL" id="CM017873">
    <property type="protein sequence ID" value="KAG1331942.1"/>
    <property type="molecule type" value="Genomic_DNA"/>
</dbReference>
<evidence type="ECO:0000259" key="16">
    <source>
        <dbReference type="PROSITE" id="PS50891"/>
    </source>
</evidence>
<evidence type="ECO:0000256" key="9">
    <source>
        <dbReference type="ARBA" id="ARBA00022723"/>
    </source>
</evidence>
<reference evidence="18" key="2">
    <citation type="submission" date="2019-07" db="EMBL/GenBank/DDBJ databases">
        <authorList>
            <person name="Yang Y."/>
            <person name="Bocs S."/>
            <person name="Baudouin L."/>
        </authorList>
    </citation>
    <scope>NUCLEOTIDE SEQUENCE</scope>
    <source>
        <tissue evidence="18">Spear leaf of Hainan Tall coconut</tissue>
    </source>
</reference>
<keyword evidence="11" id="KW-0560">Oxidoreductase</keyword>
<keyword evidence="13" id="KW-0411">Iron-sulfur</keyword>
<comment type="cofactor">
    <cofactor evidence="1">
        <name>Fe cation</name>
        <dbReference type="ChEBI" id="CHEBI:24875"/>
    </cofactor>
</comment>
<comment type="similarity">
    <text evidence="4">Belongs to the LOB domain-containing protein family.</text>
</comment>
<evidence type="ECO:0000313" key="19">
    <source>
        <dbReference type="Proteomes" id="UP000797356"/>
    </source>
</evidence>
<dbReference type="PROSITE" id="PS51296">
    <property type="entry name" value="RIESKE"/>
    <property type="match status" value="1"/>
</dbReference>
<dbReference type="CDD" id="cd08883">
    <property type="entry name" value="RHO_alpha_C_CMO-like"/>
    <property type="match status" value="1"/>
</dbReference>
<dbReference type="GO" id="GO:0019285">
    <property type="term" value="P:glycine betaine biosynthetic process from choline"/>
    <property type="evidence" value="ECO:0007669"/>
    <property type="project" value="UniProtKB-UniPathway"/>
</dbReference>
<evidence type="ECO:0000256" key="8">
    <source>
        <dbReference type="ARBA" id="ARBA00022714"/>
    </source>
</evidence>
<dbReference type="AlphaFoldDB" id="A0A8K0MXX7"/>
<dbReference type="PANTHER" id="PTHR43756">
    <property type="entry name" value="CHOLINE MONOOXYGENASE, CHLOROPLASTIC"/>
    <property type="match status" value="1"/>
</dbReference>
<dbReference type="EC" id="1.14.15.7" evidence="6"/>